<evidence type="ECO:0000256" key="5">
    <source>
        <dbReference type="ARBA" id="ARBA00022840"/>
    </source>
</evidence>
<dbReference type="Pfam" id="PF16952">
    <property type="entry name" value="Gln-synt_N_2"/>
    <property type="match status" value="1"/>
</dbReference>
<dbReference type="PANTHER" id="PTHR43785:SF12">
    <property type="entry name" value="TYPE-1 GLUTAMINE SYNTHETASE 2"/>
    <property type="match status" value="1"/>
</dbReference>
<feature type="domain" description="GS catalytic" evidence="9">
    <location>
        <begin position="144"/>
        <end position="474"/>
    </location>
</feature>
<evidence type="ECO:0000256" key="3">
    <source>
        <dbReference type="ARBA" id="ARBA00022598"/>
    </source>
</evidence>
<dbReference type="SMART" id="SM01230">
    <property type="entry name" value="Gln-synt_C"/>
    <property type="match status" value="1"/>
</dbReference>
<dbReference type="Gene3D" id="3.10.20.70">
    <property type="entry name" value="Glutamine synthetase, N-terminal domain"/>
    <property type="match status" value="1"/>
</dbReference>
<accession>A0A2P7B6T4</accession>
<sequence>MGITAECYRRMQWLKNLPRSQHRMFEKTTRREPHMSTTLSAGVDTGTAMFVNSDLSSVLRGRSFPVGRLPNLVQAGLPWVPINLLISPLNTIPGDNPFGPVGETRLIADLNAHVTLPSVGNRSAMLLHLSDIHDTDGSPWAVCPRAQLKRAIADLEREFGLRLLVGFEHEFYIYGSDNVPGPAFSVSSNRNGAALADAVCNALATGGITLEQFSAEYGEHQFEIASPPADTLTAADQAVLSREVIRDVTQTQGFRATFIPKPQPNQAGSGVHIHFSLWRSSKQPATAFKGKLTTEAGSFCAGILNNLASLIGFTTPSVNSFARHKPSSWVGVYSCIGERNREAAIRFCPRSSDEDGWHQNATLEFRVADATANPYLALAALIRAGLDGLRDSLEEPTNVDRDPAAMSEAERLAVGAHRLPTSISEVLEGIDRAGAAERWFGNLFWSAYRCTRLNDVADAEKAGDSYTERLSWAI</sequence>
<reference evidence="11" key="1">
    <citation type="submission" date="2017-11" db="EMBL/GenBank/DDBJ databases">
        <authorList>
            <person name="Kuznetsova I."/>
            <person name="Sazanova A."/>
            <person name="Chirak E."/>
            <person name="Safronova V."/>
            <person name="Willems A."/>
        </authorList>
    </citation>
    <scope>NUCLEOTIDE SEQUENCE [LARGE SCALE GENOMIC DNA]</scope>
    <source>
        <strain evidence="11">CCBAU 03422</strain>
    </source>
</reference>
<evidence type="ECO:0000256" key="7">
    <source>
        <dbReference type="PROSITE-ProRule" id="PRU01331"/>
    </source>
</evidence>
<dbReference type="OrthoDB" id="9789509at2"/>
<dbReference type="InterPro" id="IPR008146">
    <property type="entry name" value="Gln_synth_cat_dom"/>
</dbReference>
<keyword evidence="11" id="KW-1185">Reference proteome</keyword>
<dbReference type="EMBL" id="PGGM01000010">
    <property type="protein sequence ID" value="PSH62172.1"/>
    <property type="molecule type" value="Genomic_DNA"/>
</dbReference>
<dbReference type="Pfam" id="PF00120">
    <property type="entry name" value="Gln-synt_C"/>
    <property type="match status" value="1"/>
</dbReference>
<comment type="function">
    <text evidence="2">Catalyzes the ATP-dependent biosynthesis of glutamine from glutamate and ammonia.</text>
</comment>
<dbReference type="GO" id="GO:0005524">
    <property type="term" value="F:ATP binding"/>
    <property type="evidence" value="ECO:0007669"/>
    <property type="project" value="UniProtKB-KW"/>
</dbReference>
<keyword evidence="3" id="KW-0436">Ligase</keyword>
<dbReference type="InterPro" id="IPR036651">
    <property type="entry name" value="Gln_synt_N_sf"/>
</dbReference>
<evidence type="ECO:0000256" key="6">
    <source>
        <dbReference type="ARBA" id="ARBA00023231"/>
    </source>
</evidence>
<evidence type="ECO:0000256" key="4">
    <source>
        <dbReference type="ARBA" id="ARBA00022741"/>
    </source>
</evidence>
<dbReference type="InterPro" id="IPR008147">
    <property type="entry name" value="Gln_synt_N"/>
</dbReference>
<evidence type="ECO:0000256" key="1">
    <source>
        <dbReference type="ARBA" id="ARBA00001946"/>
    </source>
</evidence>
<keyword evidence="5" id="KW-0067">ATP-binding</keyword>
<name>A0A2P7B6T4_9HYPH</name>
<dbReference type="PROSITE" id="PS51987">
    <property type="entry name" value="GS_CATALYTIC"/>
    <property type="match status" value="1"/>
</dbReference>
<dbReference type="PANTHER" id="PTHR43785">
    <property type="entry name" value="GAMMA-GLUTAMYLPUTRESCINE SYNTHETASE"/>
    <property type="match status" value="1"/>
</dbReference>
<dbReference type="AlphaFoldDB" id="A0A2P7B6T4"/>
<evidence type="ECO:0000259" key="9">
    <source>
        <dbReference type="PROSITE" id="PS51987"/>
    </source>
</evidence>
<dbReference type="GO" id="GO:0004356">
    <property type="term" value="F:glutamine synthetase activity"/>
    <property type="evidence" value="ECO:0007669"/>
    <property type="project" value="InterPro"/>
</dbReference>
<dbReference type="InterPro" id="IPR014746">
    <property type="entry name" value="Gln_synth/guanido_kin_cat_dom"/>
</dbReference>
<comment type="caution">
    <text evidence="10">The sequence shown here is derived from an EMBL/GenBank/DDBJ whole genome shotgun (WGS) entry which is preliminary data.</text>
</comment>
<evidence type="ECO:0000313" key="10">
    <source>
        <dbReference type="EMBL" id="PSH62172.1"/>
    </source>
</evidence>
<evidence type="ECO:0000256" key="8">
    <source>
        <dbReference type="RuleBase" id="RU000384"/>
    </source>
</evidence>
<organism evidence="10 11">
    <name type="scientific">Phyllobacterium sophorae</name>
    <dbReference type="NCBI Taxonomy" id="1520277"/>
    <lineage>
        <taxon>Bacteria</taxon>
        <taxon>Pseudomonadati</taxon>
        <taxon>Pseudomonadota</taxon>
        <taxon>Alphaproteobacteria</taxon>
        <taxon>Hyphomicrobiales</taxon>
        <taxon>Phyllobacteriaceae</taxon>
        <taxon>Phyllobacterium</taxon>
    </lineage>
</organism>
<gene>
    <name evidence="10" type="ORF">CU103_20260</name>
</gene>
<dbReference type="Gene3D" id="3.30.590.10">
    <property type="entry name" value="Glutamine synthetase/guanido kinase, catalytic domain"/>
    <property type="match status" value="1"/>
</dbReference>
<keyword evidence="4" id="KW-0547">Nucleotide-binding</keyword>
<dbReference type="GO" id="GO:0006542">
    <property type="term" value="P:glutamine biosynthetic process"/>
    <property type="evidence" value="ECO:0007669"/>
    <property type="project" value="InterPro"/>
</dbReference>
<evidence type="ECO:0000256" key="2">
    <source>
        <dbReference type="ARBA" id="ARBA00003117"/>
    </source>
</evidence>
<comment type="cofactor">
    <cofactor evidence="1">
        <name>Mg(2+)</name>
        <dbReference type="ChEBI" id="CHEBI:18420"/>
    </cofactor>
</comment>
<protein>
    <submittedName>
        <fullName evidence="10">Glutamine synthetase</fullName>
    </submittedName>
</protein>
<keyword evidence="6" id="KW-0535">Nitrogen fixation</keyword>
<proteinExistence type="inferred from homology"/>
<dbReference type="Proteomes" id="UP000241764">
    <property type="component" value="Unassembled WGS sequence"/>
</dbReference>
<comment type="similarity">
    <text evidence="7 8">Belongs to the glutamine synthetase family.</text>
</comment>
<evidence type="ECO:0000313" key="11">
    <source>
        <dbReference type="Proteomes" id="UP000241764"/>
    </source>
</evidence>
<dbReference type="SUPFAM" id="SSF55931">
    <property type="entry name" value="Glutamine synthetase/guanido kinase"/>
    <property type="match status" value="1"/>
</dbReference>